<dbReference type="CDD" id="cd16329">
    <property type="entry name" value="LolA_like"/>
    <property type="match status" value="1"/>
</dbReference>
<protein>
    <recommendedName>
        <fullName evidence="1">Uncharacterized protein TP-0789 domain-containing protein</fullName>
    </recommendedName>
</protein>
<dbReference type="InterPro" id="IPR033399">
    <property type="entry name" value="TP_0789-like"/>
</dbReference>
<dbReference type="AlphaFoldDB" id="A0A3S3QX89"/>
<dbReference type="Gene3D" id="2.50.20.10">
    <property type="entry name" value="Lipoprotein localisation LolA/LolB/LppX"/>
    <property type="match status" value="1"/>
</dbReference>
<accession>A0A3S3QX89</accession>
<dbReference type="Pfam" id="PF17131">
    <property type="entry name" value="LolA_like"/>
    <property type="match status" value="1"/>
</dbReference>
<dbReference type="Proteomes" id="UP000287615">
    <property type="component" value="Unassembled WGS sequence"/>
</dbReference>
<feature type="domain" description="Uncharacterized protein TP-0789" evidence="1">
    <location>
        <begin position="82"/>
        <end position="266"/>
    </location>
</feature>
<evidence type="ECO:0000313" key="3">
    <source>
        <dbReference type="Proteomes" id="UP000287615"/>
    </source>
</evidence>
<evidence type="ECO:0000259" key="1">
    <source>
        <dbReference type="Pfam" id="PF17131"/>
    </source>
</evidence>
<gene>
    <name evidence="2" type="ORF">VU00_10762</name>
</gene>
<evidence type="ECO:0000313" key="2">
    <source>
        <dbReference type="EMBL" id="RWX50442.1"/>
    </source>
</evidence>
<comment type="caution">
    <text evidence="2">The sequence shown here is derived from an EMBL/GenBank/DDBJ whole genome shotgun (WGS) entry which is preliminary data.</text>
</comment>
<proteinExistence type="predicted"/>
<sequence length="268" mass="31184">MKFSIIRSGVLLLGIFFSLLCGQISLAETPEEKGLAIVMEAERRDQGFGDLVSDMVMILRNKNGQESRREMANKVLEVQDDGDKSLSLFRTPRDIRGTALLTFSHKSGDDEQWLYLPALKRVKRINSRNKSGSFVGSEFSYEDISSQEVEEYTYKYLRDEELDGHACTVSEYYPVDAENSGYSRQVVWRDKDEYRIQKVEFYDRKDSLLKTLILKNYKQYEGKYWRAGEMHMMNHQSGKSTVLLYSKYQFQTGLTDNDFNKNSLKRAR</sequence>
<organism evidence="2 3">
    <name type="scientific">Candidatus Electrothrix marina</name>
    <dbReference type="NCBI Taxonomy" id="1859130"/>
    <lineage>
        <taxon>Bacteria</taxon>
        <taxon>Pseudomonadati</taxon>
        <taxon>Thermodesulfobacteriota</taxon>
        <taxon>Desulfobulbia</taxon>
        <taxon>Desulfobulbales</taxon>
        <taxon>Desulfobulbaceae</taxon>
        <taxon>Candidatus Electrothrix</taxon>
    </lineage>
</organism>
<reference evidence="2 3" key="1">
    <citation type="submission" date="2017-01" db="EMBL/GenBank/DDBJ databases">
        <title>The cable genome- insights into the physiology and evolution of filamentous bacteria capable of sulfide oxidation via long distance electron transfer.</title>
        <authorList>
            <person name="Schreiber L."/>
            <person name="Bjerg J.T."/>
            <person name="Boggild A."/>
            <person name="Van De Vossenberg J."/>
            <person name="Meysman F."/>
            <person name="Nielsen L.P."/>
            <person name="Schramm A."/>
            <person name="Kjeldsen K.U."/>
        </authorList>
    </citation>
    <scope>NUCLEOTIDE SEQUENCE [LARGE SCALE GENOMIC DNA]</scope>
    <source>
        <strain evidence="2">A3</strain>
    </source>
</reference>
<dbReference type="EMBL" id="MTKR01000076">
    <property type="protein sequence ID" value="RWX50442.1"/>
    <property type="molecule type" value="Genomic_DNA"/>
</dbReference>
<name>A0A3S3QX89_9BACT</name>